<evidence type="ECO:0000313" key="7">
    <source>
        <dbReference type="Proteomes" id="UP000270530"/>
    </source>
</evidence>
<dbReference type="Gene3D" id="3.40.309.10">
    <property type="entry name" value="Aldehyde Dehydrogenase, Chain A, domain 2"/>
    <property type="match status" value="1"/>
</dbReference>
<dbReference type="InterPro" id="IPR015590">
    <property type="entry name" value="Aldehyde_DH_dom"/>
</dbReference>
<dbReference type="InterPro" id="IPR016163">
    <property type="entry name" value="Ald_DH_C"/>
</dbReference>
<dbReference type="SUPFAM" id="SSF53720">
    <property type="entry name" value="ALDH-like"/>
    <property type="match status" value="1"/>
</dbReference>
<dbReference type="PANTHER" id="PTHR43111">
    <property type="entry name" value="ALDEHYDE DEHYDROGENASE B-RELATED"/>
    <property type="match status" value="1"/>
</dbReference>
<dbReference type="FunFam" id="3.40.605.10:FF:000001">
    <property type="entry name" value="Aldehyde dehydrogenase 1"/>
    <property type="match status" value="1"/>
</dbReference>
<evidence type="ECO:0000256" key="1">
    <source>
        <dbReference type="ARBA" id="ARBA00009986"/>
    </source>
</evidence>
<dbReference type="PROSITE" id="PS00070">
    <property type="entry name" value="ALDEHYDE_DEHYDR_CYS"/>
    <property type="match status" value="1"/>
</dbReference>
<sequence>MPRSDKDDIEAALDAAHAAKDAWGKTPPAERANLLNRIADRMQENLALLAYAETWDNGKPVRETLNADLPLAIDHFRYFAGCIRAQEGTIGEIDETTVAYHFHEPLGVVGQIIPWNFPLLMAAWKLAPALAAGNCVVLKPAEQTPVSILVWAELVGDLLPAGVLNIVNGFGLEAGKPLASSPRIAKIAFTGETTTGRLIMQYASQNLIPVTLELGGKSPNVFFEDVMAADDDFFDKALEGFAMFALNQGEVCTCPSRALIQESIFDRFMERALERVKAIRQGNPLDPATMIGAQASSEQLEKILSYIDIGKQEGAKLLTGGARTVLEGELKDGYYVQPTVFVGHNKMRIFQEEIFGPVVSVTTFKDEAEALAIANDTLYGLGAGVWSRNINTCYRMGRGIQAGRVWTNCYHAYPAHAAFGGYKQSGIGRETHKMMLDHYQQTKNLLVSYSPKKLGFF</sequence>
<evidence type="ECO:0000313" key="6">
    <source>
        <dbReference type="EMBL" id="BBD79041.1"/>
    </source>
</evidence>
<reference evidence="7" key="2">
    <citation type="submission" date="2018-06" db="EMBL/GenBank/DDBJ databases">
        <title>Genome sequence of Rhodanobacteraceae bacterium strain Dysh456.</title>
        <authorList>
            <person name="Fukui M."/>
        </authorList>
    </citation>
    <scope>NUCLEOTIDE SEQUENCE [LARGE SCALE GENOMIC DNA]</scope>
    <source>
        <strain evidence="7">Dysh456</strain>
    </source>
</reference>
<protein>
    <submittedName>
        <fullName evidence="6">Aldehyde dehydrogenase</fullName>
    </submittedName>
</protein>
<dbReference type="FunFam" id="3.40.309.10:FF:000017">
    <property type="entry name" value="Aldehyde dehydrogenase B"/>
    <property type="match status" value="1"/>
</dbReference>
<feature type="domain" description="Aldehyde dehydrogenase" evidence="5">
    <location>
        <begin position="2"/>
        <end position="444"/>
    </location>
</feature>
<dbReference type="InterPro" id="IPR016161">
    <property type="entry name" value="Ald_DH/histidinol_DH"/>
</dbReference>
<evidence type="ECO:0000259" key="5">
    <source>
        <dbReference type="Pfam" id="PF00171"/>
    </source>
</evidence>
<evidence type="ECO:0000256" key="4">
    <source>
        <dbReference type="RuleBase" id="RU003345"/>
    </source>
</evidence>
<dbReference type="GO" id="GO:0004030">
    <property type="term" value="F:aldehyde dehydrogenase [NAD(P)+] activity"/>
    <property type="evidence" value="ECO:0007669"/>
    <property type="project" value="UniProtKB-ARBA"/>
</dbReference>
<proteinExistence type="inferred from homology"/>
<gene>
    <name evidence="6" type="ORF">ALSL_0370</name>
</gene>
<evidence type="ECO:0000256" key="3">
    <source>
        <dbReference type="PROSITE-ProRule" id="PRU10007"/>
    </source>
</evidence>
<comment type="similarity">
    <text evidence="1 4">Belongs to the aldehyde dehydrogenase family.</text>
</comment>
<organism evidence="6 7">
    <name type="scientific">Aerosticca soli</name>
    <dbReference type="NCBI Taxonomy" id="2010829"/>
    <lineage>
        <taxon>Bacteria</taxon>
        <taxon>Pseudomonadati</taxon>
        <taxon>Pseudomonadota</taxon>
        <taxon>Gammaproteobacteria</taxon>
        <taxon>Lysobacterales</taxon>
        <taxon>Rhodanobacteraceae</taxon>
        <taxon>Aerosticca</taxon>
    </lineage>
</organism>
<dbReference type="Pfam" id="PF00171">
    <property type="entry name" value="Aldedh"/>
    <property type="match status" value="1"/>
</dbReference>
<reference evidence="7" key="1">
    <citation type="submission" date="2018-04" db="EMBL/GenBank/DDBJ databases">
        <authorList>
            <person name="Watanabe M."/>
            <person name="Kojima H."/>
        </authorList>
    </citation>
    <scope>NUCLEOTIDE SEQUENCE [LARGE SCALE GENOMIC DNA]</scope>
    <source>
        <strain evidence="7">Dysh456</strain>
    </source>
</reference>
<keyword evidence="2 4" id="KW-0560">Oxidoreductase</keyword>
<feature type="active site" evidence="3">
    <location>
        <position position="213"/>
    </location>
</feature>
<dbReference type="KEGG" id="rbd:ALSL_0370"/>
<dbReference type="PROSITE" id="PS00687">
    <property type="entry name" value="ALDEHYDE_DEHYDR_GLU"/>
    <property type="match status" value="1"/>
</dbReference>
<accession>A0A2Z6E2R9</accession>
<dbReference type="Gene3D" id="3.40.605.10">
    <property type="entry name" value="Aldehyde Dehydrogenase, Chain A, domain 1"/>
    <property type="match status" value="1"/>
</dbReference>
<dbReference type="InterPro" id="IPR016160">
    <property type="entry name" value="Ald_DH_CS_CYS"/>
</dbReference>
<dbReference type="AlphaFoldDB" id="A0A2Z6E2R9"/>
<evidence type="ECO:0000256" key="2">
    <source>
        <dbReference type="ARBA" id="ARBA00023002"/>
    </source>
</evidence>
<dbReference type="Proteomes" id="UP000270530">
    <property type="component" value="Chromosome"/>
</dbReference>
<keyword evidence="7" id="KW-1185">Reference proteome</keyword>
<dbReference type="InterPro" id="IPR016162">
    <property type="entry name" value="Ald_DH_N"/>
</dbReference>
<dbReference type="EMBL" id="AP018560">
    <property type="protein sequence ID" value="BBD79041.1"/>
    <property type="molecule type" value="Genomic_DNA"/>
</dbReference>
<dbReference type="InterPro" id="IPR029510">
    <property type="entry name" value="Ald_DH_CS_GLU"/>
</dbReference>
<name>A0A2Z6E2R9_9GAMM</name>
<dbReference type="PANTHER" id="PTHR43111:SF1">
    <property type="entry name" value="ALDEHYDE DEHYDROGENASE B-RELATED"/>
    <property type="match status" value="1"/>
</dbReference>